<feature type="signal peptide" evidence="1">
    <location>
        <begin position="1"/>
        <end position="23"/>
    </location>
</feature>
<feature type="non-terminal residue" evidence="2">
    <location>
        <position position="1"/>
    </location>
</feature>
<evidence type="ECO:0000313" key="2">
    <source>
        <dbReference type="EMBL" id="SBP15496.1"/>
    </source>
</evidence>
<gene>
    <name evidence="2" type="primary">CU570881.1</name>
</gene>
<organism evidence="2">
    <name type="scientific">Iconisemion striatum</name>
    <dbReference type="NCBI Taxonomy" id="60296"/>
    <lineage>
        <taxon>Eukaryota</taxon>
        <taxon>Metazoa</taxon>
        <taxon>Chordata</taxon>
        <taxon>Craniata</taxon>
        <taxon>Vertebrata</taxon>
        <taxon>Euteleostomi</taxon>
        <taxon>Actinopterygii</taxon>
        <taxon>Neopterygii</taxon>
        <taxon>Teleostei</taxon>
        <taxon>Neoteleostei</taxon>
        <taxon>Acanthomorphata</taxon>
        <taxon>Ovalentaria</taxon>
        <taxon>Atherinomorphae</taxon>
        <taxon>Cyprinodontiformes</taxon>
        <taxon>Nothobranchiidae</taxon>
        <taxon>Iconisemion</taxon>
    </lineage>
</organism>
<feature type="non-terminal residue" evidence="2">
    <location>
        <position position="62"/>
    </location>
</feature>
<evidence type="ECO:0000256" key="1">
    <source>
        <dbReference type="SAM" id="SignalP"/>
    </source>
</evidence>
<reference evidence="2" key="2">
    <citation type="submission" date="2016-06" db="EMBL/GenBank/DDBJ databases">
        <title>The genome of a short-lived fish provides insights into sex chromosome evolution and the genetic control of aging.</title>
        <authorList>
            <person name="Reichwald K."/>
            <person name="Felder M."/>
            <person name="Petzold A."/>
            <person name="Koch P."/>
            <person name="Groth M."/>
            <person name="Platzer M."/>
        </authorList>
    </citation>
    <scope>NUCLEOTIDE SEQUENCE</scope>
    <source>
        <tissue evidence="2">Brain</tissue>
    </source>
</reference>
<feature type="chain" id="PRO_5008363002" evidence="1">
    <location>
        <begin position="24"/>
        <end position="62"/>
    </location>
</feature>
<reference evidence="2" key="1">
    <citation type="submission" date="2016-05" db="EMBL/GenBank/DDBJ databases">
        <authorList>
            <person name="Lavstsen T."/>
            <person name="Jespersen J.S."/>
        </authorList>
    </citation>
    <scope>NUCLEOTIDE SEQUENCE</scope>
    <source>
        <tissue evidence="2">Brain</tissue>
    </source>
</reference>
<name>A0A1A7XBL7_9TELE</name>
<accession>A0A1A7XBL7</accession>
<proteinExistence type="predicted"/>
<protein>
    <submittedName>
        <fullName evidence="2">Uncharacterized protein</fullName>
    </submittedName>
</protein>
<dbReference type="EMBL" id="HADW01014096">
    <property type="protein sequence ID" value="SBP15496.1"/>
    <property type="molecule type" value="Transcribed_RNA"/>
</dbReference>
<dbReference type="AlphaFoldDB" id="A0A1A7XBL7"/>
<keyword evidence="1" id="KW-0732">Signal</keyword>
<sequence length="62" mass="7053">KNDCNSTHMFWDLWIGLLHHVTGEHEWSLDACQHDPLQSGPGFRKAPLHTKPSVTSFWLNAG</sequence>